<comment type="similarity">
    <text evidence="3 13">Belongs to the membrane-bound acyltransferase family.</text>
</comment>
<feature type="transmembrane region" description="Helical" evidence="14">
    <location>
        <begin position="112"/>
        <end position="130"/>
    </location>
</feature>
<evidence type="ECO:0000256" key="7">
    <source>
        <dbReference type="ARBA" id="ARBA00022692"/>
    </source>
</evidence>
<evidence type="ECO:0000256" key="13">
    <source>
        <dbReference type="PIRNR" id="PIRNR016636"/>
    </source>
</evidence>
<evidence type="ECO:0000256" key="5">
    <source>
        <dbReference type="ARBA" id="ARBA00022475"/>
    </source>
</evidence>
<evidence type="ECO:0000256" key="10">
    <source>
        <dbReference type="ARBA" id="ARBA00023136"/>
    </source>
</evidence>
<evidence type="ECO:0000256" key="8">
    <source>
        <dbReference type="ARBA" id="ARBA00022841"/>
    </source>
</evidence>
<evidence type="ECO:0000256" key="3">
    <source>
        <dbReference type="ARBA" id="ARBA00010323"/>
    </source>
</evidence>
<dbReference type="GO" id="GO:0042121">
    <property type="term" value="P:alginic acid biosynthetic process"/>
    <property type="evidence" value="ECO:0007669"/>
    <property type="project" value="UniProtKB-KW"/>
</dbReference>
<keyword evidence="11 13" id="KW-0012">Acyltransferase</keyword>
<dbReference type="PIRSF" id="PIRSF500217">
    <property type="entry name" value="AlgI"/>
    <property type="match status" value="1"/>
</dbReference>
<dbReference type="GO" id="GO:0016746">
    <property type="term" value="F:acyltransferase activity"/>
    <property type="evidence" value="ECO:0007669"/>
    <property type="project" value="UniProtKB-KW"/>
</dbReference>
<reference evidence="15" key="2">
    <citation type="journal article" date="2021" name="Syst. Appl. Microbiol.">
        <title>Roseomonas hellenica sp. nov., isolated from roots of wild-growing Alkanna tinctoria.</title>
        <authorList>
            <person name="Rat A."/>
            <person name="Naranjo H.D."/>
            <person name="Lebbe L."/>
            <person name="Cnockaert M."/>
            <person name="Krigas N."/>
            <person name="Grigoriadou K."/>
            <person name="Maloupa E."/>
            <person name="Willems A."/>
        </authorList>
    </citation>
    <scope>NUCLEOTIDE SEQUENCE</scope>
    <source>
        <strain evidence="15">LMG 31228</strain>
    </source>
</reference>
<proteinExistence type="inferred from homology"/>
<keyword evidence="9 14" id="KW-1133">Transmembrane helix</keyword>
<dbReference type="PANTHER" id="PTHR13285:SF23">
    <property type="entry name" value="TEICHOIC ACID D-ALANYLTRANSFERASE"/>
    <property type="match status" value="1"/>
</dbReference>
<dbReference type="AlphaFoldDB" id="A0A9X9X896"/>
<keyword evidence="5 13" id="KW-1003">Cell membrane</keyword>
<dbReference type="RefSeq" id="WP_211845403.1">
    <property type="nucleotide sequence ID" value="NZ_JAAEDL010000004.1"/>
</dbReference>
<evidence type="ECO:0000256" key="1">
    <source>
        <dbReference type="ARBA" id="ARBA00004651"/>
    </source>
</evidence>
<dbReference type="EMBL" id="JAAEDL010000004">
    <property type="protein sequence ID" value="MBR0679932.1"/>
    <property type="molecule type" value="Genomic_DNA"/>
</dbReference>
<protein>
    <recommendedName>
        <fullName evidence="4">Probable alginate O-acetylase AlgI</fullName>
    </recommendedName>
    <alternativeName>
        <fullName evidence="12">Alginate biosynthesis protein AlgI</fullName>
    </alternativeName>
</protein>
<feature type="transmembrane region" description="Helical" evidence="14">
    <location>
        <begin position="309"/>
        <end position="332"/>
    </location>
</feature>
<feature type="transmembrane region" description="Helical" evidence="14">
    <location>
        <begin position="38"/>
        <end position="61"/>
    </location>
</feature>
<dbReference type="GO" id="GO:0005886">
    <property type="term" value="C:plasma membrane"/>
    <property type="evidence" value="ECO:0007669"/>
    <property type="project" value="UniProtKB-SubCell"/>
</dbReference>
<keyword evidence="7 14" id="KW-0812">Transmembrane</keyword>
<feature type="transmembrane region" description="Helical" evidence="14">
    <location>
        <begin position="432"/>
        <end position="452"/>
    </location>
</feature>
<feature type="transmembrane region" description="Helical" evidence="14">
    <location>
        <begin position="73"/>
        <end position="92"/>
    </location>
</feature>
<evidence type="ECO:0000313" key="15">
    <source>
        <dbReference type="EMBL" id="MBR0679932.1"/>
    </source>
</evidence>
<dbReference type="PANTHER" id="PTHR13285">
    <property type="entry name" value="ACYLTRANSFERASE"/>
    <property type="match status" value="1"/>
</dbReference>
<organism evidence="15 16">
    <name type="scientific">Neoroseomonas eburnea</name>
    <dbReference type="NCBI Taxonomy" id="1346889"/>
    <lineage>
        <taxon>Bacteria</taxon>
        <taxon>Pseudomonadati</taxon>
        <taxon>Pseudomonadota</taxon>
        <taxon>Alphaproteobacteria</taxon>
        <taxon>Acetobacterales</taxon>
        <taxon>Acetobacteraceae</taxon>
        <taxon>Neoroseomonas</taxon>
    </lineage>
</organism>
<dbReference type="InterPro" id="IPR024194">
    <property type="entry name" value="Ac/AlaTfrase_AlgI/DltB"/>
</dbReference>
<dbReference type="Proteomes" id="UP001138709">
    <property type="component" value="Unassembled WGS sequence"/>
</dbReference>
<feature type="transmembrane region" description="Helical" evidence="14">
    <location>
        <begin position="352"/>
        <end position="370"/>
    </location>
</feature>
<evidence type="ECO:0000256" key="2">
    <source>
        <dbReference type="ARBA" id="ARBA00005182"/>
    </source>
</evidence>
<comment type="caution">
    <text evidence="15">The sequence shown here is derived from an EMBL/GenBank/DDBJ whole genome shotgun (WGS) entry which is preliminary data.</text>
</comment>
<dbReference type="InterPro" id="IPR004299">
    <property type="entry name" value="MBOAT_fam"/>
</dbReference>
<reference evidence="15" key="1">
    <citation type="submission" date="2020-01" db="EMBL/GenBank/DDBJ databases">
        <authorList>
            <person name="Rat A."/>
        </authorList>
    </citation>
    <scope>NUCLEOTIDE SEQUENCE</scope>
    <source>
        <strain evidence="15">LMG 31228</strain>
    </source>
</reference>
<sequence length="461" mass="50731">MLFNSQALILGLLPLALAGWYLAPTRDARQAWVVLASLVFYAFWDPRFVPVLVGLTLLNWVVARAHAGAPRGWWADIGIAMNLGVLGWVKYANFIADNVAWALGGRHEQWNIILPLGVSFYVFQKVSYLIDLKRGQAKIYRLSDFFLFVTFFPQLVAGPLVRHNEVIWQFALDPRRPEMTENLARGLVLFTIGLVKKVAIADTVAPVADAVFGRAAAAQALGAGDAWLGTLAYTLQIYFDFSGYSDMALGLALMFGLRLPANFDAPYRSASIREFWRRWHMTLSRFLRDYLYIPLGGNRSGAARQAVNVVVTMLLAGLWHGAAWTFVVWGGLHGIALAVNGAWARAGLRMPWVIGWALTLAFVMLGWVLFRAPDFATAARMFATMAGPPWTGGGAVAMDTTQTVALLAGCVTAVFGPASQVFALERLRPRPWAGAAAGVVLFLMLLLIGGRVPNEFIYFQF</sequence>
<dbReference type="Pfam" id="PF03062">
    <property type="entry name" value="MBOAT"/>
    <property type="match status" value="1"/>
</dbReference>
<evidence type="ECO:0000256" key="14">
    <source>
        <dbReference type="SAM" id="Phobius"/>
    </source>
</evidence>
<evidence type="ECO:0000256" key="6">
    <source>
        <dbReference type="ARBA" id="ARBA00022679"/>
    </source>
</evidence>
<comment type="pathway">
    <text evidence="2">Glycan biosynthesis; alginate biosynthesis.</text>
</comment>
<gene>
    <name evidence="15" type="ORF">GXW74_05495</name>
</gene>
<comment type="subcellular location">
    <subcellularLocation>
        <location evidence="1">Cell membrane</location>
        <topology evidence="1">Multi-pass membrane protein</topology>
    </subcellularLocation>
</comment>
<keyword evidence="16" id="KW-1185">Reference proteome</keyword>
<dbReference type="PIRSF" id="PIRSF016636">
    <property type="entry name" value="AlgI_DltB"/>
    <property type="match status" value="1"/>
</dbReference>
<evidence type="ECO:0000256" key="12">
    <source>
        <dbReference type="ARBA" id="ARBA00031030"/>
    </source>
</evidence>
<evidence type="ECO:0000256" key="9">
    <source>
        <dbReference type="ARBA" id="ARBA00022989"/>
    </source>
</evidence>
<accession>A0A9X9X896</accession>
<evidence type="ECO:0000256" key="4">
    <source>
        <dbReference type="ARBA" id="ARBA00016084"/>
    </source>
</evidence>
<evidence type="ECO:0000313" key="16">
    <source>
        <dbReference type="Proteomes" id="UP001138709"/>
    </source>
</evidence>
<name>A0A9X9X896_9PROT</name>
<dbReference type="InterPro" id="IPR051085">
    <property type="entry name" value="MB_O-acyltransferase"/>
</dbReference>
<evidence type="ECO:0000256" key="11">
    <source>
        <dbReference type="ARBA" id="ARBA00023315"/>
    </source>
</evidence>
<keyword evidence="8" id="KW-0016">Alginate biosynthesis</keyword>
<keyword evidence="6 13" id="KW-0808">Transferase</keyword>
<keyword evidence="10 13" id="KW-0472">Membrane</keyword>
<dbReference type="InterPro" id="IPR028362">
    <property type="entry name" value="AlgI"/>
</dbReference>